<gene>
    <name evidence="1" type="ORF">GGD46_003426</name>
</gene>
<organism evidence="1 2">
    <name type="scientific">Rhizobium lusitanum</name>
    <dbReference type="NCBI Taxonomy" id="293958"/>
    <lineage>
        <taxon>Bacteria</taxon>
        <taxon>Pseudomonadati</taxon>
        <taxon>Pseudomonadota</taxon>
        <taxon>Alphaproteobacteria</taxon>
        <taxon>Hyphomicrobiales</taxon>
        <taxon>Rhizobiaceae</taxon>
        <taxon>Rhizobium/Agrobacterium group</taxon>
        <taxon>Rhizobium</taxon>
    </lineage>
</organism>
<comment type="caution">
    <text evidence="1">The sequence shown here is derived from an EMBL/GenBank/DDBJ whole genome shotgun (WGS) entry which is preliminary data.</text>
</comment>
<dbReference type="Proteomes" id="UP000565576">
    <property type="component" value="Unassembled WGS sequence"/>
</dbReference>
<dbReference type="RefSeq" id="WP_184705822.1">
    <property type="nucleotide sequence ID" value="NZ_JACHBG010000007.1"/>
</dbReference>
<name>A0A7X0IS28_9HYPH</name>
<proteinExistence type="predicted"/>
<dbReference type="EMBL" id="JACHBG010000007">
    <property type="protein sequence ID" value="MBB6486131.1"/>
    <property type="molecule type" value="Genomic_DNA"/>
</dbReference>
<evidence type="ECO:0000313" key="2">
    <source>
        <dbReference type="Proteomes" id="UP000565576"/>
    </source>
</evidence>
<reference evidence="1 2" key="1">
    <citation type="submission" date="2020-08" db="EMBL/GenBank/DDBJ databases">
        <title>Genomic Encyclopedia of Type Strains, Phase IV (KMG-V): Genome sequencing to study the core and pangenomes of soil and plant-associated prokaryotes.</title>
        <authorList>
            <person name="Whitman W."/>
        </authorList>
    </citation>
    <scope>NUCLEOTIDE SEQUENCE [LARGE SCALE GENOMIC DNA]</scope>
    <source>
        <strain evidence="1 2">SEMIA 4060</strain>
    </source>
</reference>
<sequence>MSSRIVNAFQVYRAPPIEADVADLSPILAFKSNIEWRPPLCRRGNFQFESKIQIVLSLVEA</sequence>
<accession>A0A7X0IS28</accession>
<evidence type="ECO:0000313" key="1">
    <source>
        <dbReference type="EMBL" id="MBB6486131.1"/>
    </source>
</evidence>
<protein>
    <submittedName>
        <fullName evidence="1">Uncharacterized protein</fullName>
    </submittedName>
</protein>
<dbReference type="AlphaFoldDB" id="A0A7X0IS28"/>